<reference evidence="12" key="1">
    <citation type="journal article" date="2019" name="Int. J. Syst. Evol. Microbiol.">
        <title>The Global Catalogue of Microorganisms (GCM) 10K type strain sequencing project: providing services to taxonomists for standard genome sequencing and annotation.</title>
        <authorList>
            <consortium name="The Broad Institute Genomics Platform"/>
            <consortium name="The Broad Institute Genome Sequencing Center for Infectious Disease"/>
            <person name="Wu L."/>
            <person name="Ma J."/>
        </authorList>
    </citation>
    <scope>NUCLEOTIDE SEQUENCE [LARGE SCALE GENOMIC DNA]</scope>
    <source>
        <strain evidence="12">CGMCC 1.10131</strain>
    </source>
</reference>
<feature type="transmembrane region" description="Helical" evidence="8">
    <location>
        <begin position="293"/>
        <end position="315"/>
    </location>
</feature>
<dbReference type="SMART" id="SM00304">
    <property type="entry name" value="HAMP"/>
    <property type="match status" value="1"/>
</dbReference>
<keyword evidence="12" id="KW-1185">Reference proteome</keyword>
<evidence type="ECO:0000256" key="1">
    <source>
        <dbReference type="ARBA" id="ARBA00004141"/>
    </source>
</evidence>
<dbReference type="SUPFAM" id="SSF58104">
    <property type="entry name" value="Methyl-accepting chemotaxis protein (MCP) signaling domain"/>
    <property type="match status" value="1"/>
</dbReference>
<dbReference type="Gene3D" id="1.10.287.950">
    <property type="entry name" value="Methyl-accepting chemotaxis protein"/>
    <property type="match status" value="1"/>
</dbReference>
<feature type="domain" description="Methyl-accepting transducer" evidence="9">
    <location>
        <begin position="375"/>
        <end position="611"/>
    </location>
</feature>
<comment type="caution">
    <text evidence="11">The sequence shown here is derived from an EMBL/GenBank/DDBJ whole genome shotgun (WGS) entry which is preliminary data.</text>
</comment>
<evidence type="ECO:0000256" key="4">
    <source>
        <dbReference type="ARBA" id="ARBA00023136"/>
    </source>
</evidence>
<protein>
    <recommendedName>
        <fullName evidence="13">Methyl-accepting chemotaxis protein</fullName>
    </recommendedName>
</protein>
<comment type="similarity">
    <text evidence="6">Belongs to the methyl-accepting chemotaxis (MCP) protein family.</text>
</comment>
<evidence type="ECO:0000313" key="12">
    <source>
        <dbReference type="Proteomes" id="UP000651977"/>
    </source>
</evidence>
<sequence length="647" mass="70868">MMDKLSLSQKIALIPLGIVLLLAAMLWRGQHSLSSVEQQTADFSETIEPRARLAGALSVNALQRLVVQAQYRQTEEPQLLENYRQLAEQAKQFNSSSHLRYFENAQQISDNSQALDQHFIDDLVPSLAELSRLESAVLGQYVPQILAKSADIHATLDLANAGSLPALTVSLANHVQAASLALMRHLKRAEPRSKDQFYLQLFGAQNDLLDLQTGLNREFHQVWISQVAEQLELFTQAASRLFELLQQQQGLMNDLLEPAAEQVVTAATSSQQNQWQVLSSSSREINQHLQNTAWTNLAFGLSIVVIALLMSWVITRLIRQPVVTMVQAMQAIAQGDGDLTQRLSVKGKDEIAQLALAFNQFIDLLQSTVSSINQNVERLSFAAQQLNDLAQDSQQQVGEQQHAVAVVSEHVGQLAQGFSSVAEHVRTADQSAGAIDQASLQGRQLTQAATSQIEHLVTQVDGASEDMRELAQNSQEASKILDVINSIAEQTNLLALNAAIEAARAGEHGRGFAVVADEVRNLAKKTQDSTEQIEQMMADLVSGAEKTEAQMQQGKQQASASFELMSEMQQSVQQTHHLVSNITQLLDDVSSACDTQLSTSDTVVVEMKGIESAAQRSLQGTEHTAEQAHKVGELSRLIQASIANFKV</sequence>
<evidence type="ECO:0000256" key="8">
    <source>
        <dbReference type="SAM" id="Phobius"/>
    </source>
</evidence>
<evidence type="ECO:0000259" key="9">
    <source>
        <dbReference type="PROSITE" id="PS50111"/>
    </source>
</evidence>
<evidence type="ECO:0000256" key="3">
    <source>
        <dbReference type="ARBA" id="ARBA00022989"/>
    </source>
</evidence>
<dbReference type="InterPro" id="IPR003660">
    <property type="entry name" value="HAMP_dom"/>
</dbReference>
<dbReference type="InterPro" id="IPR004089">
    <property type="entry name" value="MCPsignal_dom"/>
</dbReference>
<evidence type="ECO:0000256" key="7">
    <source>
        <dbReference type="PROSITE-ProRule" id="PRU00284"/>
    </source>
</evidence>
<dbReference type="PROSITE" id="PS50111">
    <property type="entry name" value="CHEMOTAXIS_TRANSDUC_2"/>
    <property type="match status" value="1"/>
</dbReference>
<dbReference type="SMART" id="SM00283">
    <property type="entry name" value="MA"/>
    <property type="match status" value="1"/>
</dbReference>
<proteinExistence type="inferred from homology"/>
<dbReference type="PROSITE" id="PS50885">
    <property type="entry name" value="HAMP"/>
    <property type="match status" value="1"/>
</dbReference>
<evidence type="ECO:0000313" key="11">
    <source>
        <dbReference type="EMBL" id="GGB03421.1"/>
    </source>
</evidence>
<dbReference type="InterPro" id="IPR004090">
    <property type="entry name" value="Chemotax_Me-accpt_rcpt"/>
</dbReference>
<evidence type="ECO:0000256" key="2">
    <source>
        <dbReference type="ARBA" id="ARBA00022692"/>
    </source>
</evidence>
<dbReference type="Proteomes" id="UP000651977">
    <property type="component" value="Unassembled WGS sequence"/>
</dbReference>
<keyword evidence="2 8" id="KW-0812">Transmembrane</keyword>
<gene>
    <name evidence="11" type="ORF">GCM10007414_15920</name>
</gene>
<dbReference type="CDD" id="cd06225">
    <property type="entry name" value="HAMP"/>
    <property type="match status" value="1"/>
</dbReference>
<evidence type="ECO:0000256" key="5">
    <source>
        <dbReference type="ARBA" id="ARBA00023224"/>
    </source>
</evidence>
<comment type="subcellular location">
    <subcellularLocation>
        <location evidence="1">Membrane</location>
        <topology evidence="1">Multi-pass membrane protein</topology>
    </subcellularLocation>
</comment>
<keyword evidence="3 8" id="KW-1133">Transmembrane helix</keyword>
<dbReference type="PRINTS" id="PR00260">
    <property type="entry name" value="CHEMTRNSDUCR"/>
</dbReference>
<keyword evidence="4 8" id="KW-0472">Membrane</keyword>
<dbReference type="RefSeq" id="WP_055733559.1">
    <property type="nucleotide sequence ID" value="NZ_BMDY01000008.1"/>
</dbReference>
<evidence type="ECO:0008006" key="13">
    <source>
        <dbReference type="Google" id="ProtNLM"/>
    </source>
</evidence>
<dbReference type="PANTHER" id="PTHR32089:SF119">
    <property type="entry name" value="METHYL-ACCEPTING CHEMOTAXIS PROTEIN CTPL"/>
    <property type="match status" value="1"/>
</dbReference>
<accession>A0ABQ1I173</accession>
<dbReference type="Pfam" id="PF00015">
    <property type="entry name" value="MCPsignal"/>
    <property type="match status" value="1"/>
</dbReference>
<evidence type="ECO:0000259" key="10">
    <source>
        <dbReference type="PROSITE" id="PS50885"/>
    </source>
</evidence>
<feature type="domain" description="HAMP" evidence="10">
    <location>
        <begin position="316"/>
        <end position="370"/>
    </location>
</feature>
<evidence type="ECO:0000256" key="6">
    <source>
        <dbReference type="ARBA" id="ARBA00029447"/>
    </source>
</evidence>
<organism evidence="11 12">
    <name type="scientific">Agarivorans gilvus</name>
    <dbReference type="NCBI Taxonomy" id="680279"/>
    <lineage>
        <taxon>Bacteria</taxon>
        <taxon>Pseudomonadati</taxon>
        <taxon>Pseudomonadota</taxon>
        <taxon>Gammaproteobacteria</taxon>
        <taxon>Alteromonadales</taxon>
        <taxon>Alteromonadaceae</taxon>
        <taxon>Agarivorans</taxon>
    </lineage>
</organism>
<dbReference type="Pfam" id="PF00672">
    <property type="entry name" value="HAMP"/>
    <property type="match status" value="1"/>
</dbReference>
<name>A0ABQ1I173_9ALTE</name>
<dbReference type="EMBL" id="BMDY01000008">
    <property type="protein sequence ID" value="GGB03421.1"/>
    <property type="molecule type" value="Genomic_DNA"/>
</dbReference>
<keyword evidence="5 7" id="KW-0807">Transducer</keyword>
<dbReference type="PANTHER" id="PTHR32089">
    <property type="entry name" value="METHYL-ACCEPTING CHEMOTAXIS PROTEIN MCPB"/>
    <property type="match status" value="1"/>
</dbReference>
<dbReference type="Gene3D" id="6.10.340.10">
    <property type="match status" value="1"/>
</dbReference>